<evidence type="ECO:0000313" key="2">
    <source>
        <dbReference type="Proteomes" id="UP000054047"/>
    </source>
</evidence>
<reference evidence="1 2" key="1">
    <citation type="submission" date="2013-12" db="EMBL/GenBank/DDBJ databases">
        <title>Draft genome of the parsitic nematode Ancylostoma duodenale.</title>
        <authorList>
            <person name="Mitreva M."/>
        </authorList>
    </citation>
    <scope>NUCLEOTIDE SEQUENCE [LARGE SCALE GENOMIC DNA]</scope>
    <source>
        <strain evidence="1 2">Zhejiang</strain>
    </source>
</reference>
<sequence>MACENGINAIIGVGVHKLNPKTAPVHMEKGQLYTIHASCNGGNGALKEVLNRHGAPERLRIILDYEKAAVKAAKATFPESVVQGCAFHLAQAWNRKSKEKGLRQYVVIFSYEKKFNLDGTDGYPHYWRDLRKEPLLFSRFNFGVG</sequence>
<dbReference type="OrthoDB" id="5839148at2759"/>
<evidence type="ECO:0000313" key="1">
    <source>
        <dbReference type="EMBL" id="KIH63167.1"/>
    </source>
</evidence>
<evidence type="ECO:0008006" key="3">
    <source>
        <dbReference type="Google" id="ProtNLM"/>
    </source>
</evidence>
<dbReference type="Proteomes" id="UP000054047">
    <property type="component" value="Unassembled WGS sequence"/>
</dbReference>
<dbReference type="EMBL" id="KN728842">
    <property type="protein sequence ID" value="KIH63167.1"/>
    <property type="molecule type" value="Genomic_DNA"/>
</dbReference>
<dbReference type="AlphaFoldDB" id="A0A0C2DKS1"/>
<organism evidence="1 2">
    <name type="scientific">Ancylostoma duodenale</name>
    <dbReference type="NCBI Taxonomy" id="51022"/>
    <lineage>
        <taxon>Eukaryota</taxon>
        <taxon>Metazoa</taxon>
        <taxon>Ecdysozoa</taxon>
        <taxon>Nematoda</taxon>
        <taxon>Chromadorea</taxon>
        <taxon>Rhabditida</taxon>
        <taxon>Rhabditina</taxon>
        <taxon>Rhabditomorpha</taxon>
        <taxon>Strongyloidea</taxon>
        <taxon>Ancylostomatidae</taxon>
        <taxon>Ancylostomatinae</taxon>
        <taxon>Ancylostoma</taxon>
    </lineage>
</organism>
<keyword evidence="2" id="KW-1185">Reference proteome</keyword>
<accession>A0A0C2DKS1</accession>
<proteinExistence type="predicted"/>
<protein>
    <recommendedName>
        <fullName evidence="3">MULE transposase domain-containing protein</fullName>
    </recommendedName>
</protein>
<gene>
    <name evidence="1" type="ORF">ANCDUO_06536</name>
</gene>
<name>A0A0C2DKS1_9BILA</name>